<comment type="caution">
    <text evidence="1">The sequence shown here is derived from an EMBL/GenBank/DDBJ whole genome shotgun (WGS) entry which is preliminary data.</text>
</comment>
<reference evidence="2" key="1">
    <citation type="journal article" date="2019" name="Int. J. Syst. Evol. Microbiol.">
        <title>The Global Catalogue of Microorganisms (GCM) 10K type strain sequencing project: providing services to taxonomists for standard genome sequencing and annotation.</title>
        <authorList>
            <consortium name="The Broad Institute Genomics Platform"/>
            <consortium name="The Broad Institute Genome Sequencing Center for Infectious Disease"/>
            <person name="Wu L."/>
            <person name="Ma J."/>
        </authorList>
    </citation>
    <scope>NUCLEOTIDE SEQUENCE [LARGE SCALE GENOMIC DNA]</scope>
    <source>
        <strain evidence="2">CECT 8482</strain>
    </source>
</reference>
<dbReference type="EMBL" id="JAUFRC010000001">
    <property type="protein sequence ID" value="MDN3711414.1"/>
    <property type="molecule type" value="Genomic_DNA"/>
</dbReference>
<organism evidence="1 2">
    <name type="scientific">Paracoccus cavernae</name>
    <dbReference type="NCBI Taxonomy" id="1571207"/>
    <lineage>
        <taxon>Bacteria</taxon>
        <taxon>Pseudomonadati</taxon>
        <taxon>Pseudomonadota</taxon>
        <taxon>Alphaproteobacteria</taxon>
        <taxon>Rhodobacterales</taxon>
        <taxon>Paracoccaceae</taxon>
        <taxon>Paracoccus</taxon>
    </lineage>
</organism>
<evidence type="ECO:0000313" key="2">
    <source>
        <dbReference type="Proteomes" id="UP001243846"/>
    </source>
</evidence>
<dbReference type="Proteomes" id="UP001243846">
    <property type="component" value="Unassembled WGS sequence"/>
</dbReference>
<protein>
    <submittedName>
        <fullName evidence="1">Uncharacterized protein</fullName>
    </submittedName>
</protein>
<sequence>MVNPGSAPAFDPVPRFAELEQIPNCDSTERVAPAAYDLWLTQRLQGLQGSHWLDQFDFQAATEICDLLGRTLVRAAFPQLRDMSPADRHAAICRAFNILTEAVMDGDLLPPAILQRKAVV</sequence>
<gene>
    <name evidence="1" type="ORF">QWZ10_05580</name>
</gene>
<keyword evidence="2" id="KW-1185">Reference proteome</keyword>
<accession>A0ABT8D854</accession>
<evidence type="ECO:0000313" key="1">
    <source>
        <dbReference type="EMBL" id="MDN3711414.1"/>
    </source>
</evidence>
<proteinExistence type="predicted"/>
<name>A0ABT8D854_9RHOB</name>